<keyword evidence="2 4" id="KW-0238">DNA-binding</keyword>
<dbReference type="OrthoDB" id="956698at2"/>
<dbReference type="Proteomes" id="UP000230161">
    <property type="component" value="Unassembled WGS sequence"/>
</dbReference>
<reference evidence="6 7" key="1">
    <citation type="submission" date="2017-11" db="EMBL/GenBank/DDBJ databases">
        <title>Genomic Encyclopedia of Archaeal and Bacterial Type Strains, Phase II (KMG-II): From Individual Species to Whole Genera.</title>
        <authorList>
            <person name="Goeker M."/>
        </authorList>
    </citation>
    <scope>NUCLEOTIDE SEQUENCE [LARGE SCALE GENOMIC DNA]</scope>
    <source>
        <strain evidence="6 7">DSM 25625</strain>
    </source>
</reference>
<dbReference type="Pfam" id="PF17754">
    <property type="entry name" value="TetR_C_14"/>
    <property type="match status" value="1"/>
</dbReference>
<name>A0A2M9BZH5_9MICO</name>
<protein>
    <submittedName>
        <fullName evidence="6">AcrR family transcriptional regulator</fullName>
    </submittedName>
</protein>
<dbReference type="PANTHER" id="PTHR30055">
    <property type="entry name" value="HTH-TYPE TRANSCRIPTIONAL REGULATOR RUTR"/>
    <property type="match status" value="1"/>
</dbReference>
<dbReference type="SUPFAM" id="SSF46689">
    <property type="entry name" value="Homeodomain-like"/>
    <property type="match status" value="1"/>
</dbReference>
<dbReference type="EMBL" id="PGFB01000002">
    <property type="protein sequence ID" value="PJJ63466.1"/>
    <property type="molecule type" value="Genomic_DNA"/>
</dbReference>
<keyword evidence="3" id="KW-0804">Transcription</keyword>
<evidence type="ECO:0000313" key="7">
    <source>
        <dbReference type="Proteomes" id="UP000230161"/>
    </source>
</evidence>
<proteinExistence type="predicted"/>
<feature type="domain" description="HTH tetR-type" evidence="5">
    <location>
        <begin position="15"/>
        <end position="75"/>
    </location>
</feature>
<evidence type="ECO:0000256" key="2">
    <source>
        <dbReference type="ARBA" id="ARBA00023125"/>
    </source>
</evidence>
<dbReference type="PROSITE" id="PS50977">
    <property type="entry name" value="HTH_TETR_2"/>
    <property type="match status" value="1"/>
</dbReference>
<feature type="DNA-binding region" description="H-T-H motif" evidence="4">
    <location>
        <begin position="38"/>
        <end position="57"/>
    </location>
</feature>
<keyword evidence="7" id="KW-1185">Reference proteome</keyword>
<dbReference type="Gene3D" id="1.10.357.10">
    <property type="entry name" value="Tetracycline Repressor, domain 2"/>
    <property type="match status" value="1"/>
</dbReference>
<dbReference type="GO" id="GO:0003700">
    <property type="term" value="F:DNA-binding transcription factor activity"/>
    <property type="evidence" value="ECO:0007669"/>
    <property type="project" value="TreeGrafter"/>
</dbReference>
<dbReference type="GO" id="GO:0000976">
    <property type="term" value="F:transcription cis-regulatory region binding"/>
    <property type="evidence" value="ECO:0007669"/>
    <property type="project" value="TreeGrafter"/>
</dbReference>
<dbReference type="PANTHER" id="PTHR30055:SF238">
    <property type="entry name" value="MYCOFACTOCIN BIOSYNTHESIS TRANSCRIPTIONAL REGULATOR MFTR-RELATED"/>
    <property type="match status" value="1"/>
</dbReference>
<dbReference type="InterPro" id="IPR041347">
    <property type="entry name" value="MftR_C"/>
</dbReference>
<sequence length="205" mass="22008">MVAQSTTPARGRPRLSSREMLEDAAFELFLEQGYAKTTIEQITQRAGVSRNTFFNYFPAKSDVFWVALDEVGARLRRELSAVPDDAPVMAGTRTAFLTVADGFGPGAVPWILTQYEAIGGNNEVQVSAVSRFVALASVVRFHLASRLDLPSTHPEVLAAAYALTAATIAAAQAWAAAGVTRGALTPYLDRALAPVCDGFERAFVL</sequence>
<dbReference type="AlphaFoldDB" id="A0A2M9BZH5"/>
<evidence type="ECO:0000313" key="6">
    <source>
        <dbReference type="EMBL" id="PJJ63466.1"/>
    </source>
</evidence>
<dbReference type="InterPro" id="IPR001647">
    <property type="entry name" value="HTH_TetR"/>
</dbReference>
<dbReference type="Pfam" id="PF00440">
    <property type="entry name" value="TetR_N"/>
    <property type="match status" value="1"/>
</dbReference>
<dbReference type="InterPro" id="IPR009057">
    <property type="entry name" value="Homeodomain-like_sf"/>
</dbReference>
<keyword evidence="1" id="KW-0805">Transcription regulation</keyword>
<evidence type="ECO:0000256" key="1">
    <source>
        <dbReference type="ARBA" id="ARBA00023015"/>
    </source>
</evidence>
<gene>
    <name evidence="6" type="ORF">CLV54_1132</name>
</gene>
<evidence type="ECO:0000259" key="5">
    <source>
        <dbReference type="PROSITE" id="PS50977"/>
    </source>
</evidence>
<dbReference type="PRINTS" id="PR00455">
    <property type="entry name" value="HTHTETR"/>
</dbReference>
<comment type="caution">
    <text evidence="6">The sequence shown here is derived from an EMBL/GenBank/DDBJ whole genome shotgun (WGS) entry which is preliminary data.</text>
</comment>
<dbReference type="InterPro" id="IPR050109">
    <property type="entry name" value="HTH-type_TetR-like_transc_reg"/>
</dbReference>
<organism evidence="6 7">
    <name type="scientific">Compostimonas suwonensis</name>
    <dbReference type="NCBI Taxonomy" id="1048394"/>
    <lineage>
        <taxon>Bacteria</taxon>
        <taxon>Bacillati</taxon>
        <taxon>Actinomycetota</taxon>
        <taxon>Actinomycetes</taxon>
        <taxon>Micrococcales</taxon>
        <taxon>Microbacteriaceae</taxon>
        <taxon>Compostimonas</taxon>
    </lineage>
</organism>
<evidence type="ECO:0000256" key="3">
    <source>
        <dbReference type="ARBA" id="ARBA00023163"/>
    </source>
</evidence>
<dbReference type="Gene3D" id="1.10.10.60">
    <property type="entry name" value="Homeodomain-like"/>
    <property type="match status" value="1"/>
</dbReference>
<evidence type="ECO:0000256" key="4">
    <source>
        <dbReference type="PROSITE-ProRule" id="PRU00335"/>
    </source>
</evidence>
<accession>A0A2M9BZH5</accession>